<dbReference type="PANTHER" id="PTHR47027">
    <property type="entry name" value="REVERSE TRANSCRIPTASE DOMAIN-CONTAINING PROTEIN"/>
    <property type="match status" value="1"/>
</dbReference>
<sequence>LLNIAGKIFACILLNRLNGHLEQGLLPESQCGFRRHRGITDMVVAARQLQEKCQEMRTHLYTTFVDLTKAFDMVNRDGLWKVTQKFGCPECFTHIVRQIHDAMTARVTDNGTVSEAFAVTNGVKQGCILAPTQFSLILCSSMHGDPPQLTWTVQFILFADDGRQIPKVYEQVPCPDELCRAIFSADPIINVSNWVMESVQGQYH</sequence>
<dbReference type="Pfam" id="PF00078">
    <property type="entry name" value="RVT_1"/>
    <property type="match status" value="1"/>
</dbReference>
<dbReference type="PANTHER" id="PTHR47027:SF26">
    <property type="entry name" value="REVERSE TRANSCRIPTASE DOMAIN-CONTAINING PROTEIN"/>
    <property type="match status" value="1"/>
</dbReference>
<dbReference type="AlphaFoldDB" id="A0A183TGG9"/>
<dbReference type="InterPro" id="IPR000477">
    <property type="entry name" value="RT_dom"/>
</dbReference>
<accession>A0A183TGG9</accession>
<protein>
    <submittedName>
        <fullName evidence="2">Reverse transcriptase domain-containing protein</fullName>
    </submittedName>
</protein>
<dbReference type="WBParaSite" id="SSLN_0001615801-mRNA-1">
    <property type="protein sequence ID" value="SSLN_0001615801-mRNA-1"/>
    <property type="gene ID" value="SSLN_0001615801"/>
</dbReference>
<organism evidence="2">
    <name type="scientific">Schistocephalus solidus</name>
    <name type="common">Tapeworm</name>
    <dbReference type="NCBI Taxonomy" id="70667"/>
    <lineage>
        <taxon>Eukaryota</taxon>
        <taxon>Metazoa</taxon>
        <taxon>Spiralia</taxon>
        <taxon>Lophotrochozoa</taxon>
        <taxon>Platyhelminthes</taxon>
        <taxon>Cestoda</taxon>
        <taxon>Eucestoda</taxon>
        <taxon>Diphyllobothriidea</taxon>
        <taxon>Diphyllobothriidae</taxon>
        <taxon>Schistocephalus</taxon>
    </lineage>
</organism>
<reference evidence="2" key="1">
    <citation type="submission" date="2016-06" db="UniProtKB">
        <authorList>
            <consortium name="WormBaseParasite"/>
        </authorList>
    </citation>
    <scope>IDENTIFICATION</scope>
</reference>
<feature type="domain" description="Reverse transcriptase" evidence="1">
    <location>
        <begin position="2"/>
        <end position="161"/>
    </location>
</feature>
<evidence type="ECO:0000259" key="1">
    <source>
        <dbReference type="Pfam" id="PF00078"/>
    </source>
</evidence>
<name>A0A183TGG9_SCHSO</name>
<proteinExistence type="predicted"/>
<evidence type="ECO:0000313" key="2">
    <source>
        <dbReference type="WBParaSite" id="SSLN_0001615801-mRNA-1"/>
    </source>
</evidence>